<dbReference type="Proteomes" id="UP001161704">
    <property type="component" value="Unassembled WGS sequence"/>
</dbReference>
<evidence type="ECO:0000313" key="2">
    <source>
        <dbReference type="Proteomes" id="UP001161704"/>
    </source>
</evidence>
<name>A0AA42UJL5_AERCA</name>
<organism evidence="1 2">
    <name type="scientific">Aeromonas caviae</name>
    <name type="common">Aeromonas punctata</name>
    <dbReference type="NCBI Taxonomy" id="648"/>
    <lineage>
        <taxon>Bacteria</taxon>
        <taxon>Pseudomonadati</taxon>
        <taxon>Pseudomonadota</taxon>
        <taxon>Gammaproteobacteria</taxon>
        <taxon>Aeromonadales</taxon>
        <taxon>Aeromonadaceae</taxon>
        <taxon>Aeromonas</taxon>
    </lineage>
</organism>
<reference evidence="1" key="1">
    <citation type="submission" date="2022-09" db="EMBL/GenBank/DDBJ databases">
        <title>Intensive care unit water sources are persistently colonized with multi-drug resistant bacteria and are the site of extensive horizontal gene transfer of antibiotic resistance genes.</title>
        <authorList>
            <person name="Diorio-Toth L."/>
        </authorList>
    </citation>
    <scope>NUCLEOTIDE SEQUENCE</scope>
    <source>
        <strain evidence="1">GD03710</strain>
    </source>
</reference>
<proteinExistence type="predicted"/>
<gene>
    <name evidence="1" type="ORF">N5I20_23005</name>
</gene>
<dbReference type="EMBL" id="JAOCIZ010000183">
    <property type="protein sequence ID" value="MDH1507909.1"/>
    <property type="molecule type" value="Genomic_DNA"/>
</dbReference>
<sequence>MQPAQAIPISTTEEYYRVHNLLLKGLCMLVKEIVPTEQVVDVLCDVCGRSTKTNLGTNQYGSLSADFGYGSRHDGERYLVHLCEMCFFGTLATMREMHRGEHMFDDDYEAANPDTFGRDYSNREII</sequence>
<dbReference type="AlphaFoldDB" id="A0AA42UJL5"/>
<protein>
    <submittedName>
        <fullName evidence="1">Uncharacterized protein</fullName>
    </submittedName>
</protein>
<accession>A0AA42UJL5</accession>
<evidence type="ECO:0000313" key="1">
    <source>
        <dbReference type="EMBL" id="MDH1507909.1"/>
    </source>
</evidence>
<comment type="caution">
    <text evidence="1">The sequence shown here is derived from an EMBL/GenBank/DDBJ whole genome shotgun (WGS) entry which is preliminary data.</text>
</comment>
<dbReference type="RefSeq" id="WP_235656277.1">
    <property type="nucleotide sequence ID" value="NZ_CAWNXP010000254.1"/>
</dbReference>